<organism evidence="1 2">
    <name type="scientific">Sphenostylis stenocarpa</name>
    <dbReference type="NCBI Taxonomy" id="92480"/>
    <lineage>
        <taxon>Eukaryota</taxon>
        <taxon>Viridiplantae</taxon>
        <taxon>Streptophyta</taxon>
        <taxon>Embryophyta</taxon>
        <taxon>Tracheophyta</taxon>
        <taxon>Spermatophyta</taxon>
        <taxon>Magnoliopsida</taxon>
        <taxon>eudicotyledons</taxon>
        <taxon>Gunneridae</taxon>
        <taxon>Pentapetalae</taxon>
        <taxon>rosids</taxon>
        <taxon>fabids</taxon>
        <taxon>Fabales</taxon>
        <taxon>Fabaceae</taxon>
        <taxon>Papilionoideae</taxon>
        <taxon>50 kb inversion clade</taxon>
        <taxon>NPAAA clade</taxon>
        <taxon>indigoferoid/millettioid clade</taxon>
        <taxon>Phaseoleae</taxon>
        <taxon>Sphenostylis</taxon>
    </lineage>
</organism>
<reference evidence="1" key="1">
    <citation type="submission" date="2023-10" db="EMBL/GenBank/DDBJ databases">
        <authorList>
            <person name="Domelevo Entfellner J.-B."/>
        </authorList>
    </citation>
    <scope>NUCLEOTIDE SEQUENCE</scope>
</reference>
<name>A0AA86S460_9FABA</name>
<evidence type="ECO:0000313" key="1">
    <source>
        <dbReference type="EMBL" id="CAJ1941246.1"/>
    </source>
</evidence>
<proteinExistence type="predicted"/>
<sequence length="50" mass="5818">MGRCEFQRKRKVFHIMLHESNLADFGHGQIEKEGVAMFTATDDHSLHDMD</sequence>
<dbReference type="AlphaFoldDB" id="A0AA86S460"/>
<protein>
    <submittedName>
        <fullName evidence="1">Uncharacterized protein</fullName>
    </submittedName>
</protein>
<gene>
    <name evidence="1" type="ORF">AYBTSS11_LOCUS10162</name>
</gene>
<keyword evidence="2" id="KW-1185">Reference proteome</keyword>
<dbReference type="Proteomes" id="UP001189624">
    <property type="component" value="Chromosome 3"/>
</dbReference>
<dbReference type="Gramene" id="rna-AYBTSS11_LOCUS10162">
    <property type="protein sequence ID" value="CAJ1941246.1"/>
    <property type="gene ID" value="gene-AYBTSS11_LOCUS10162"/>
</dbReference>
<accession>A0AA86S460</accession>
<dbReference type="EMBL" id="OY731400">
    <property type="protein sequence ID" value="CAJ1941246.1"/>
    <property type="molecule type" value="Genomic_DNA"/>
</dbReference>
<evidence type="ECO:0000313" key="2">
    <source>
        <dbReference type="Proteomes" id="UP001189624"/>
    </source>
</evidence>